<gene>
    <name evidence="1" type="ORF">SPELUC_LOCUS10914</name>
</gene>
<protein>
    <submittedName>
        <fullName evidence="1">2578_t:CDS:1</fullName>
    </submittedName>
</protein>
<keyword evidence="2" id="KW-1185">Reference proteome</keyword>
<proteinExistence type="predicted"/>
<comment type="caution">
    <text evidence="1">The sequence shown here is derived from an EMBL/GenBank/DDBJ whole genome shotgun (WGS) entry which is preliminary data.</text>
</comment>
<evidence type="ECO:0000313" key="1">
    <source>
        <dbReference type="EMBL" id="CAG8694044.1"/>
    </source>
</evidence>
<accession>A0ACA9P8X9</accession>
<reference evidence="1" key="1">
    <citation type="submission" date="2021-06" db="EMBL/GenBank/DDBJ databases">
        <authorList>
            <person name="Kallberg Y."/>
            <person name="Tangrot J."/>
            <person name="Rosling A."/>
        </authorList>
    </citation>
    <scope>NUCLEOTIDE SEQUENCE</scope>
    <source>
        <strain evidence="1">28 12/20/2015</strain>
    </source>
</reference>
<dbReference type="EMBL" id="CAJVPW010021586">
    <property type="protein sequence ID" value="CAG8694044.1"/>
    <property type="molecule type" value="Genomic_DNA"/>
</dbReference>
<organism evidence="1 2">
    <name type="scientific">Cetraspora pellucida</name>
    <dbReference type="NCBI Taxonomy" id="1433469"/>
    <lineage>
        <taxon>Eukaryota</taxon>
        <taxon>Fungi</taxon>
        <taxon>Fungi incertae sedis</taxon>
        <taxon>Mucoromycota</taxon>
        <taxon>Glomeromycotina</taxon>
        <taxon>Glomeromycetes</taxon>
        <taxon>Diversisporales</taxon>
        <taxon>Gigasporaceae</taxon>
        <taxon>Cetraspora</taxon>
    </lineage>
</organism>
<name>A0ACA9P8X9_9GLOM</name>
<feature type="non-terminal residue" evidence="1">
    <location>
        <position position="1"/>
    </location>
</feature>
<dbReference type="Proteomes" id="UP000789366">
    <property type="component" value="Unassembled WGS sequence"/>
</dbReference>
<sequence length="39" mass="4379">IQMHEEVSNIVQLALYLLGMHTVIYDLNDDAAQILAHAD</sequence>
<evidence type="ECO:0000313" key="2">
    <source>
        <dbReference type="Proteomes" id="UP000789366"/>
    </source>
</evidence>